<dbReference type="EMBL" id="JBHTEB010000001">
    <property type="protein sequence ID" value="MFD0313226.1"/>
    <property type="molecule type" value="Genomic_DNA"/>
</dbReference>
<reference evidence="3" key="1">
    <citation type="journal article" date="2019" name="Int. J. Syst. Evol. Microbiol.">
        <title>The Global Catalogue of Microorganisms (GCM) 10K type strain sequencing project: providing services to taxonomists for standard genome sequencing and annotation.</title>
        <authorList>
            <consortium name="The Broad Institute Genomics Platform"/>
            <consortium name="The Broad Institute Genome Sequencing Center for Infectious Disease"/>
            <person name="Wu L."/>
            <person name="Ma J."/>
        </authorList>
    </citation>
    <scope>NUCLEOTIDE SEQUENCE [LARGE SCALE GENOMIC DNA]</scope>
    <source>
        <strain evidence="3">CGMCC 4.7400</strain>
    </source>
</reference>
<evidence type="ECO:0000313" key="3">
    <source>
        <dbReference type="Proteomes" id="UP001597023"/>
    </source>
</evidence>
<name>A0ABW2W1I5_9ACTN</name>
<evidence type="ECO:0000256" key="1">
    <source>
        <dbReference type="SAM" id="Phobius"/>
    </source>
</evidence>
<accession>A0ABW2W1I5</accession>
<keyword evidence="3" id="KW-1185">Reference proteome</keyword>
<organism evidence="2 3">
    <name type="scientific">Streptomyces flavalbus</name>
    <dbReference type="NCBI Taxonomy" id="2665155"/>
    <lineage>
        <taxon>Bacteria</taxon>
        <taxon>Bacillati</taxon>
        <taxon>Actinomycetota</taxon>
        <taxon>Actinomycetes</taxon>
        <taxon>Kitasatosporales</taxon>
        <taxon>Streptomycetaceae</taxon>
        <taxon>Streptomyces</taxon>
    </lineage>
</organism>
<protein>
    <recommendedName>
        <fullName evidence="4">DUF3592 domain-containing protein</fullName>
    </recommendedName>
</protein>
<feature type="transmembrane region" description="Helical" evidence="1">
    <location>
        <begin position="126"/>
        <end position="145"/>
    </location>
</feature>
<keyword evidence="1" id="KW-1133">Transmembrane helix</keyword>
<sequence length="153" mass="15685">MAVLGLRLAVLRAGRALIGIVAVLGVCLVAQTPPVAAGVVLAERGHVRSAVVVSVEHGDQTGDGDDRYLCSVTDRDGDPLGVPIWRGCGPATRPGDALAVVYDPEGRVPPRGLAGDVAEWGPLRGLATTAVALVAASALAVVRSFRLRAATHR</sequence>
<keyword evidence="1" id="KW-0812">Transmembrane</keyword>
<comment type="caution">
    <text evidence="2">The sequence shown here is derived from an EMBL/GenBank/DDBJ whole genome shotgun (WGS) entry which is preliminary data.</text>
</comment>
<evidence type="ECO:0000313" key="2">
    <source>
        <dbReference type="EMBL" id="MFD0313226.1"/>
    </source>
</evidence>
<evidence type="ECO:0008006" key="4">
    <source>
        <dbReference type="Google" id="ProtNLM"/>
    </source>
</evidence>
<dbReference type="Proteomes" id="UP001597023">
    <property type="component" value="Unassembled WGS sequence"/>
</dbReference>
<keyword evidence="1" id="KW-0472">Membrane</keyword>
<proteinExistence type="predicted"/>
<gene>
    <name evidence="2" type="ORF">ACFQZ6_03045</name>
</gene>
<dbReference type="RefSeq" id="WP_381604787.1">
    <property type="nucleotide sequence ID" value="NZ_JBHTEB010000001.1"/>
</dbReference>